<protein>
    <submittedName>
        <fullName evidence="1">Uncharacterized protein</fullName>
    </submittedName>
</protein>
<proteinExistence type="predicted"/>
<dbReference type="EMBL" id="PFAX01000029">
    <property type="protein sequence ID" value="PIR90268.1"/>
    <property type="molecule type" value="Genomic_DNA"/>
</dbReference>
<evidence type="ECO:0000313" key="2">
    <source>
        <dbReference type="Proteomes" id="UP000230132"/>
    </source>
</evidence>
<name>A0A2H0UTZ4_9BACT</name>
<sequence length="65" mass="7174">MILTRGSEGVDRSSGPSEQIVYIDQEVKVVEVPEGIAIKRYNDKGEKNNKEKAEMFSTKAIGFGV</sequence>
<dbReference type="AlphaFoldDB" id="A0A2H0UTZ4"/>
<gene>
    <name evidence="1" type="ORF">COU05_02530</name>
</gene>
<accession>A0A2H0UTZ4</accession>
<evidence type="ECO:0000313" key="1">
    <source>
        <dbReference type="EMBL" id="PIR90268.1"/>
    </source>
</evidence>
<dbReference type="Proteomes" id="UP000230132">
    <property type="component" value="Unassembled WGS sequence"/>
</dbReference>
<organism evidence="1 2">
    <name type="scientific">bacterium (Candidatus Gribaldobacteria) CG10_big_fil_rev_8_21_14_0_10_37_21</name>
    <dbReference type="NCBI Taxonomy" id="2014275"/>
    <lineage>
        <taxon>Bacteria</taxon>
        <taxon>Candidatus Gribaldobacteria</taxon>
    </lineage>
</organism>
<comment type="caution">
    <text evidence="1">The sequence shown here is derived from an EMBL/GenBank/DDBJ whole genome shotgun (WGS) entry which is preliminary data.</text>
</comment>
<reference evidence="2" key="1">
    <citation type="submission" date="2017-09" db="EMBL/GenBank/DDBJ databases">
        <title>Depth-based differentiation of microbial function through sediment-hosted aquifers and enrichment of novel symbionts in the deep terrestrial subsurface.</title>
        <authorList>
            <person name="Probst A.J."/>
            <person name="Ladd B."/>
            <person name="Jarett J.K."/>
            <person name="Geller-Mcgrath D.E."/>
            <person name="Sieber C.M.K."/>
            <person name="Emerson J.B."/>
            <person name="Anantharaman K."/>
            <person name="Thomas B.C."/>
            <person name="Malmstrom R."/>
            <person name="Stieglmeier M."/>
            <person name="Klingl A."/>
            <person name="Woyke T."/>
            <person name="Ryan C.M."/>
            <person name="Banfield J.F."/>
        </authorList>
    </citation>
    <scope>NUCLEOTIDE SEQUENCE [LARGE SCALE GENOMIC DNA]</scope>
</reference>